<evidence type="ECO:0000256" key="1">
    <source>
        <dbReference type="ARBA" id="ARBA00004049"/>
    </source>
</evidence>
<keyword evidence="5" id="KW-0238">DNA-binding</keyword>
<keyword evidence="7" id="KW-0539">Nucleus</keyword>
<dbReference type="Gene3D" id="1.20.5.170">
    <property type="match status" value="1"/>
</dbReference>
<evidence type="ECO:0000256" key="4">
    <source>
        <dbReference type="ARBA" id="ARBA00023015"/>
    </source>
</evidence>
<dbReference type="EMBL" id="CP014587">
    <property type="protein sequence ID" value="ANZ77549.1"/>
    <property type="molecule type" value="Genomic_DNA"/>
</dbReference>
<keyword evidence="4" id="KW-0805">Transcription regulation</keyword>
<dbReference type="OrthoDB" id="2593073at2759"/>
<comment type="subcellular location">
    <subcellularLocation>
        <location evidence="2">Nucleus</location>
    </subcellularLocation>
</comment>
<evidence type="ECO:0000256" key="2">
    <source>
        <dbReference type="ARBA" id="ARBA00004123"/>
    </source>
</evidence>
<protein>
    <recommendedName>
        <fullName evidence="8">Putative transcription factor kapC</fullName>
    </recommendedName>
</protein>
<gene>
    <name evidence="10" type="ORF">ATY40_BA7504363</name>
</gene>
<dbReference type="Proteomes" id="UP000094565">
    <property type="component" value="Chromosome 4"/>
</dbReference>
<dbReference type="PANTHER" id="PTHR40621">
    <property type="entry name" value="TRANSCRIPTION FACTOR KAPC-RELATED"/>
    <property type="match status" value="1"/>
</dbReference>
<dbReference type="GO" id="GO:0001228">
    <property type="term" value="F:DNA-binding transcription activator activity, RNA polymerase II-specific"/>
    <property type="evidence" value="ECO:0007669"/>
    <property type="project" value="TreeGrafter"/>
</dbReference>
<evidence type="ECO:0000256" key="5">
    <source>
        <dbReference type="ARBA" id="ARBA00023125"/>
    </source>
</evidence>
<dbReference type="PROSITE" id="PS00036">
    <property type="entry name" value="BZIP_BASIC"/>
    <property type="match status" value="1"/>
</dbReference>
<reference evidence="10 11" key="1">
    <citation type="submission" date="2016-02" db="EMBL/GenBank/DDBJ databases">
        <title>Comparative genomic and transcriptomic foundation for Pichia pastoris.</title>
        <authorList>
            <person name="Love K.R."/>
            <person name="Shah K.A."/>
            <person name="Whittaker C.A."/>
            <person name="Wu J."/>
            <person name="Bartlett M.C."/>
            <person name="Ma D."/>
            <person name="Leeson R.L."/>
            <person name="Priest M."/>
            <person name="Young S.K."/>
            <person name="Love J.C."/>
        </authorList>
    </citation>
    <scope>NUCLEOTIDE SEQUENCE [LARGE SCALE GENOMIC DNA]</scope>
    <source>
        <strain evidence="10 11">ATCC 28485</strain>
    </source>
</reference>
<evidence type="ECO:0000313" key="10">
    <source>
        <dbReference type="EMBL" id="ANZ77549.1"/>
    </source>
</evidence>
<evidence type="ECO:0000256" key="7">
    <source>
        <dbReference type="ARBA" id="ARBA00023242"/>
    </source>
</evidence>
<dbReference type="GO" id="GO:0090575">
    <property type="term" value="C:RNA polymerase II transcription regulator complex"/>
    <property type="evidence" value="ECO:0007669"/>
    <property type="project" value="TreeGrafter"/>
</dbReference>
<name>A0A1B2JHM9_PICPA</name>
<keyword evidence="11" id="KW-1185">Reference proteome</keyword>
<evidence type="ECO:0000313" key="11">
    <source>
        <dbReference type="Proteomes" id="UP000094565"/>
    </source>
</evidence>
<comment type="similarity">
    <text evidence="3">Belongs to the bZIP family.</text>
</comment>
<dbReference type="InterPro" id="IPR046347">
    <property type="entry name" value="bZIP_sf"/>
</dbReference>
<dbReference type="InterPro" id="IPR050936">
    <property type="entry name" value="AP-1-like"/>
</dbReference>
<proteinExistence type="inferred from homology"/>
<evidence type="ECO:0000256" key="3">
    <source>
        <dbReference type="ARBA" id="ARBA00007163"/>
    </source>
</evidence>
<dbReference type="SUPFAM" id="SSF57959">
    <property type="entry name" value="Leucine zipper domain"/>
    <property type="match status" value="1"/>
</dbReference>
<dbReference type="GO" id="GO:0000976">
    <property type="term" value="F:transcription cis-regulatory region binding"/>
    <property type="evidence" value="ECO:0007669"/>
    <property type="project" value="InterPro"/>
</dbReference>
<accession>A0A1B2JHM9</accession>
<dbReference type="PANTHER" id="PTHR40621:SF11">
    <property type="entry name" value="TRANSCRIPTION FACTOR KAPC-RELATED"/>
    <property type="match status" value="1"/>
</dbReference>
<evidence type="ECO:0000256" key="6">
    <source>
        <dbReference type="ARBA" id="ARBA00023163"/>
    </source>
</evidence>
<organism evidence="10 11">
    <name type="scientific">Komagataella pastoris</name>
    <name type="common">Yeast</name>
    <name type="synonym">Pichia pastoris</name>
    <dbReference type="NCBI Taxonomy" id="4922"/>
    <lineage>
        <taxon>Eukaryota</taxon>
        <taxon>Fungi</taxon>
        <taxon>Dikarya</taxon>
        <taxon>Ascomycota</taxon>
        <taxon>Saccharomycotina</taxon>
        <taxon>Pichiomycetes</taxon>
        <taxon>Pichiales</taxon>
        <taxon>Pichiaceae</taxon>
        <taxon>Komagataella</taxon>
    </lineage>
</organism>
<dbReference type="AlphaFoldDB" id="A0A1B2JHM9"/>
<keyword evidence="6" id="KW-0804">Transcription</keyword>
<dbReference type="InterPro" id="IPR004827">
    <property type="entry name" value="bZIP"/>
</dbReference>
<feature type="domain" description="BZIP" evidence="9">
    <location>
        <begin position="98"/>
        <end position="113"/>
    </location>
</feature>
<evidence type="ECO:0000259" key="9">
    <source>
        <dbReference type="PROSITE" id="PS00036"/>
    </source>
</evidence>
<sequence>MATNRHHLNPEFERNTTLKGENGSHFNVGDLAAAAVAHNDCDNNSNQNEAIALLKNAETAGGISTITPMKEKSADAKSLPSFITSTSPSSKKKVLNTKRAEQNRKAQQAFRRKREERFRELEKKAQLADHYREIIQSLKNEIVTLRDYTLTLQSRLIEHGDGSIETNSNLPAVLSRTYLGKLSNLGNLNVDENDELGSIK</sequence>
<evidence type="ECO:0000256" key="8">
    <source>
        <dbReference type="ARBA" id="ARBA00044067"/>
    </source>
</evidence>
<comment type="function">
    <text evidence="1">Putative transcription factor.</text>
</comment>